<organism evidence="12 13">
    <name type="scientific">Hermetia illucens</name>
    <name type="common">Black soldier fly</name>
    <dbReference type="NCBI Taxonomy" id="343691"/>
    <lineage>
        <taxon>Eukaryota</taxon>
        <taxon>Metazoa</taxon>
        <taxon>Ecdysozoa</taxon>
        <taxon>Arthropoda</taxon>
        <taxon>Hexapoda</taxon>
        <taxon>Insecta</taxon>
        <taxon>Pterygota</taxon>
        <taxon>Neoptera</taxon>
        <taxon>Endopterygota</taxon>
        <taxon>Diptera</taxon>
        <taxon>Brachycera</taxon>
        <taxon>Stratiomyomorpha</taxon>
        <taxon>Stratiomyidae</taxon>
        <taxon>Hermetiinae</taxon>
        <taxon>Hermetia</taxon>
    </lineage>
</organism>
<dbReference type="GO" id="GO:0017053">
    <property type="term" value="C:transcription repressor complex"/>
    <property type="evidence" value="ECO:0007669"/>
    <property type="project" value="TreeGrafter"/>
</dbReference>
<evidence type="ECO:0000256" key="10">
    <source>
        <dbReference type="SAM" id="MobiDB-lite"/>
    </source>
</evidence>
<dbReference type="OMA" id="KYNIVEI"/>
<dbReference type="InParanoid" id="A0A7R8V7E5"/>
<feature type="region of interest" description="Disordered" evidence="10">
    <location>
        <begin position="112"/>
        <end position="149"/>
    </location>
</feature>
<dbReference type="AlphaFoldDB" id="A0A7R8V7E5"/>
<keyword evidence="5" id="KW-0862">Zinc</keyword>
<reference evidence="12 13" key="1">
    <citation type="submission" date="2020-11" db="EMBL/GenBank/DDBJ databases">
        <authorList>
            <person name="Wallbank WR R."/>
            <person name="Pardo Diaz C."/>
            <person name="Kozak K."/>
            <person name="Martin S."/>
            <person name="Jiggins C."/>
            <person name="Moest M."/>
            <person name="Warren A I."/>
            <person name="Generalovic N T."/>
            <person name="Byers J.R.P. K."/>
            <person name="Montejo-Kovacevich G."/>
            <person name="Yen C E."/>
        </authorList>
    </citation>
    <scope>NUCLEOTIDE SEQUENCE [LARGE SCALE GENOMIC DNA]</scope>
</reference>
<keyword evidence="8" id="KW-0539">Nucleus</keyword>
<dbReference type="InterPro" id="IPR036236">
    <property type="entry name" value="Znf_C2H2_sf"/>
</dbReference>
<dbReference type="InterPro" id="IPR013087">
    <property type="entry name" value="Znf_C2H2_type"/>
</dbReference>
<feature type="compositionally biased region" description="Polar residues" evidence="10">
    <location>
        <begin position="299"/>
        <end position="328"/>
    </location>
</feature>
<evidence type="ECO:0000313" key="13">
    <source>
        <dbReference type="Proteomes" id="UP000594454"/>
    </source>
</evidence>
<dbReference type="PANTHER" id="PTHR15065">
    <property type="entry name" value="INSULINOMA-ASSOCIATED 1"/>
    <property type="match status" value="1"/>
</dbReference>
<evidence type="ECO:0000256" key="7">
    <source>
        <dbReference type="ARBA" id="ARBA00023163"/>
    </source>
</evidence>
<keyword evidence="2" id="KW-0479">Metal-binding</keyword>
<dbReference type="FunFam" id="3.30.160.60:FF:000100">
    <property type="entry name" value="Zinc finger 45-like"/>
    <property type="match status" value="1"/>
</dbReference>
<feature type="domain" description="C2H2-type" evidence="11">
    <location>
        <begin position="228"/>
        <end position="255"/>
    </location>
</feature>
<evidence type="ECO:0000256" key="4">
    <source>
        <dbReference type="ARBA" id="ARBA00022771"/>
    </source>
</evidence>
<evidence type="ECO:0000256" key="5">
    <source>
        <dbReference type="ARBA" id="ARBA00022833"/>
    </source>
</evidence>
<dbReference type="GO" id="GO:0008270">
    <property type="term" value="F:zinc ion binding"/>
    <property type="evidence" value="ECO:0007669"/>
    <property type="project" value="UniProtKB-KW"/>
</dbReference>
<evidence type="ECO:0000256" key="2">
    <source>
        <dbReference type="ARBA" id="ARBA00022723"/>
    </source>
</evidence>
<comment type="subcellular location">
    <subcellularLocation>
        <location evidence="1">Nucleus</location>
    </subcellularLocation>
</comment>
<evidence type="ECO:0000256" key="3">
    <source>
        <dbReference type="ARBA" id="ARBA00022737"/>
    </source>
</evidence>
<dbReference type="PANTHER" id="PTHR15065:SF4">
    <property type="entry name" value="LD18634P"/>
    <property type="match status" value="1"/>
</dbReference>
<feature type="domain" description="C2H2-type" evidence="11">
    <location>
        <begin position="270"/>
        <end position="297"/>
    </location>
</feature>
<dbReference type="Pfam" id="PF00096">
    <property type="entry name" value="zf-C2H2"/>
    <property type="match status" value="2"/>
</dbReference>
<dbReference type="OrthoDB" id="8953942at2759"/>
<dbReference type="FunCoup" id="A0A7R8V7E5">
    <property type="interactions" value="3"/>
</dbReference>
<dbReference type="SUPFAM" id="SSF57667">
    <property type="entry name" value="beta-beta-alpha zinc fingers"/>
    <property type="match status" value="2"/>
</dbReference>
<dbReference type="GO" id="GO:0030182">
    <property type="term" value="P:neuron differentiation"/>
    <property type="evidence" value="ECO:0007669"/>
    <property type="project" value="TreeGrafter"/>
</dbReference>
<dbReference type="GO" id="GO:0005634">
    <property type="term" value="C:nucleus"/>
    <property type="evidence" value="ECO:0007669"/>
    <property type="project" value="UniProtKB-SubCell"/>
</dbReference>
<dbReference type="PROSITE" id="PS50157">
    <property type="entry name" value="ZINC_FINGER_C2H2_2"/>
    <property type="match status" value="2"/>
</dbReference>
<name>A0A7R8V7E5_HERIL</name>
<dbReference type="FunFam" id="3.30.160.60:FF:001896">
    <property type="entry name" value="insulinoma-associated protein 1b"/>
    <property type="match status" value="1"/>
</dbReference>
<dbReference type="GO" id="GO:0000978">
    <property type="term" value="F:RNA polymerase II cis-regulatory region sequence-specific DNA binding"/>
    <property type="evidence" value="ECO:0007669"/>
    <property type="project" value="TreeGrafter"/>
</dbReference>
<dbReference type="SMART" id="SM00355">
    <property type="entry name" value="ZnF_C2H2"/>
    <property type="match status" value="3"/>
</dbReference>
<dbReference type="InterPro" id="IPR042972">
    <property type="entry name" value="INSM1/2"/>
</dbReference>
<feature type="region of interest" description="Disordered" evidence="10">
    <location>
        <begin position="1"/>
        <end position="22"/>
    </location>
</feature>
<dbReference type="Proteomes" id="UP000594454">
    <property type="component" value="Chromosome 6"/>
</dbReference>
<keyword evidence="13" id="KW-1185">Reference proteome</keyword>
<evidence type="ECO:0000259" key="11">
    <source>
        <dbReference type="PROSITE" id="PS50157"/>
    </source>
</evidence>
<evidence type="ECO:0000313" key="12">
    <source>
        <dbReference type="EMBL" id="CAD7093809.1"/>
    </source>
</evidence>
<feature type="region of interest" description="Disordered" evidence="10">
    <location>
        <begin position="297"/>
        <end position="334"/>
    </location>
</feature>
<evidence type="ECO:0000256" key="6">
    <source>
        <dbReference type="ARBA" id="ARBA00023015"/>
    </source>
</evidence>
<feature type="compositionally biased region" description="Polar residues" evidence="10">
    <location>
        <begin position="117"/>
        <end position="128"/>
    </location>
</feature>
<evidence type="ECO:0000256" key="1">
    <source>
        <dbReference type="ARBA" id="ARBA00004123"/>
    </source>
</evidence>
<dbReference type="PROSITE" id="PS00028">
    <property type="entry name" value="ZINC_FINGER_C2H2_1"/>
    <property type="match status" value="2"/>
</dbReference>
<sequence length="414" mass="46522">MASSQEFLRVYQPPTTGSGQGLLTTVAQLPTKYKIRYLTHTVESPLDLSVKPTTETICGPITPPPSPPKKRYRDENFNTGINGNSSDSTDETTKILKAELQLTIQKEVTPQKPIKVSSVQRTSKSQPPINKDKKSKAMRKLKFDEDTSSPVSGTIIRPLEEIGENSLDQPGDIDPQYNIVEVTEEAKAELAIIKNVIGAYVCKLCRIEFDDAFGLARHRCSCIVLLEYRCPECGKRFNCPANLASHRRWHKPKDEVLRKQNENNENEPQHRCMECGKSFKRQAYLRKHMLTHKKDNVSPAISSEHNSVQSSRSSLLTYRTDDSNSGESHLSIAAGDSNNSVHYKEYKEYQENRYYKFDSEDMESRSDCSSPGRLRIVENSLTEEENIAAAALAHLRNGPSVIQHTTAAVTGMVF</sequence>
<keyword evidence="3" id="KW-0677">Repeat</keyword>
<dbReference type="GO" id="GO:0010564">
    <property type="term" value="P:regulation of cell cycle process"/>
    <property type="evidence" value="ECO:0007669"/>
    <property type="project" value="TreeGrafter"/>
</dbReference>
<feature type="compositionally biased region" description="Polar residues" evidence="10">
    <location>
        <begin position="13"/>
        <end position="22"/>
    </location>
</feature>
<keyword evidence="7" id="KW-0804">Transcription</keyword>
<gene>
    <name evidence="12" type="ORF">HERILL_LOCUS16072</name>
</gene>
<feature type="compositionally biased region" description="Polar residues" evidence="10">
    <location>
        <begin position="77"/>
        <end position="87"/>
    </location>
</feature>
<keyword evidence="4 9" id="KW-0863">Zinc-finger</keyword>
<protein>
    <recommendedName>
        <fullName evidence="11">C2H2-type domain-containing protein</fullName>
    </recommendedName>
</protein>
<keyword evidence="6" id="KW-0805">Transcription regulation</keyword>
<dbReference type="Gene3D" id="3.30.160.60">
    <property type="entry name" value="Classic Zinc Finger"/>
    <property type="match status" value="2"/>
</dbReference>
<evidence type="ECO:0000256" key="9">
    <source>
        <dbReference type="PROSITE-ProRule" id="PRU00042"/>
    </source>
</evidence>
<dbReference type="EMBL" id="LR899014">
    <property type="protein sequence ID" value="CAD7093809.1"/>
    <property type="molecule type" value="Genomic_DNA"/>
</dbReference>
<dbReference type="GO" id="GO:0001227">
    <property type="term" value="F:DNA-binding transcription repressor activity, RNA polymerase II-specific"/>
    <property type="evidence" value="ECO:0007669"/>
    <property type="project" value="TreeGrafter"/>
</dbReference>
<proteinExistence type="predicted"/>
<accession>A0A7R8V7E5</accession>
<feature type="region of interest" description="Disordered" evidence="10">
    <location>
        <begin position="55"/>
        <end position="91"/>
    </location>
</feature>
<evidence type="ECO:0000256" key="8">
    <source>
        <dbReference type="ARBA" id="ARBA00023242"/>
    </source>
</evidence>